<protein>
    <submittedName>
        <fullName evidence="1">5956_t:CDS:1</fullName>
    </submittedName>
</protein>
<organism evidence="1 2">
    <name type="scientific">Racocetra persica</name>
    <dbReference type="NCBI Taxonomy" id="160502"/>
    <lineage>
        <taxon>Eukaryota</taxon>
        <taxon>Fungi</taxon>
        <taxon>Fungi incertae sedis</taxon>
        <taxon>Mucoromycota</taxon>
        <taxon>Glomeromycotina</taxon>
        <taxon>Glomeromycetes</taxon>
        <taxon>Diversisporales</taxon>
        <taxon>Gigasporaceae</taxon>
        <taxon>Racocetra</taxon>
    </lineage>
</organism>
<dbReference type="Proteomes" id="UP000789920">
    <property type="component" value="Unassembled WGS sequence"/>
</dbReference>
<evidence type="ECO:0000313" key="1">
    <source>
        <dbReference type="EMBL" id="CAG8827048.1"/>
    </source>
</evidence>
<sequence>PDCKIIEITDIFGMNIYYHLKNDEKLPANALNSFNILMQSARYNELDLIS</sequence>
<name>A0ACA9S5Y9_9GLOM</name>
<comment type="caution">
    <text evidence="1">The sequence shown here is derived from an EMBL/GenBank/DDBJ whole genome shotgun (WGS) entry which is preliminary data.</text>
</comment>
<evidence type="ECO:0000313" key="2">
    <source>
        <dbReference type="Proteomes" id="UP000789920"/>
    </source>
</evidence>
<proteinExistence type="predicted"/>
<gene>
    <name evidence="1" type="ORF">RPERSI_LOCUS26881</name>
</gene>
<accession>A0ACA9S5Y9</accession>
<feature type="non-terminal residue" evidence="1">
    <location>
        <position position="1"/>
    </location>
</feature>
<reference evidence="1" key="1">
    <citation type="submission" date="2021-06" db="EMBL/GenBank/DDBJ databases">
        <authorList>
            <person name="Kallberg Y."/>
            <person name="Tangrot J."/>
            <person name="Rosling A."/>
        </authorList>
    </citation>
    <scope>NUCLEOTIDE SEQUENCE</scope>
    <source>
        <strain evidence="1">MA461A</strain>
    </source>
</reference>
<keyword evidence="2" id="KW-1185">Reference proteome</keyword>
<dbReference type="EMBL" id="CAJVQC010093190">
    <property type="protein sequence ID" value="CAG8827048.1"/>
    <property type="molecule type" value="Genomic_DNA"/>
</dbReference>